<evidence type="ECO:0000313" key="2">
    <source>
        <dbReference type="EMBL" id="BAN06549.1"/>
    </source>
</evidence>
<protein>
    <submittedName>
        <fullName evidence="2">Uncharacterized protein</fullName>
    </submittedName>
</protein>
<keyword evidence="1" id="KW-1133">Transmembrane helix</keyword>
<reference evidence="2 3" key="1">
    <citation type="journal article" date="2013" name="PLoS ONE">
        <title>Genomic Analysis by Deep Sequencing of the Probiotic Lactobacillus brevis KB290 Harboring Nine Plasmids Reveals Genomic Stability.</title>
        <authorList>
            <person name="Fukao M."/>
            <person name="Oshima K."/>
            <person name="Morita H."/>
            <person name="Toh H."/>
            <person name="Suda W."/>
            <person name="Kim S.W."/>
            <person name="Suzuki S."/>
            <person name="Yakabe T."/>
            <person name="Hattori M."/>
            <person name="Yajima N."/>
        </authorList>
    </citation>
    <scope>NUCLEOTIDE SEQUENCE [LARGE SCALE GENOMIC DNA]</scope>
    <source>
        <strain evidence="2 3">KB290</strain>
    </source>
</reference>
<dbReference type="KEGG" id="lbk:LVISKB_0914"/>
<keyword evidence="1" id="KW-0472">Membrane</keyword>
<accession>M5ACQ4</accession>
<proteinExistence type="predicted"/>
<dbReference type="Proteomes" id="UP000012042">
    <property type="component" value="Chromosome"/>
</dbReference>
<dbReference type="EMBL" id="AP012167">
    <property type="protein sequence ID" value="BAN06549.1"/>
    <property type="molecule type" value="Genomic_DNA"/>
</dbReference>
<sequence>MKNKIKQATYHFNAVSCLFLNVFMLMDFHKMGELRDNLTR</sequence>
<gene>
    <name evidence="2" type="ORF">LVISKB_0914</name>
</gene>
<organism evidence="2 3">
    <name type="scientific">Levilactobacillus brevis KB290</name>
    <dbReference type="NCBI Taxonomy" id="1001583"/>
    <lineage>
        <taxon>Bacteria</taxon>
        <taxon>Bacillati</taxon>
        <taxon>Bacillota</taxon>
        <taxon>Bacilli</taxon>
        <taxon>Lactobacillales</taxon>
        <taxon>Lactobacillaceae</taxon>
        <taxon>Levilactobacillus</taxon>
    </lineage>
</organism>
<name>M5ACQ4_LEVBR</name>
<evidence type="ECO:0000256" key="1">
    <source>
        <dbReference type="SAM" id="Phobius"/>
    </source>
</evidence>
<dbReference type="AlphaFoldDB" id="M5ACQ4"/>
<evidence type="ECO:0000313" key="3">
    <source>
        <dbReference type="Proteomes" id="UP000012042"/>
    </source>
</evidence>
<feature type="transmembrane region" description="Helical" evidence="1">
    <location>
        <begin position="12"/>
        <end position="29"/>
    </location>
</feature>
<dbReference type="HOGENOM" id="CLU_3291371_0_0_9"/>
<keyword evidence="1" id="KW-0812">Transmembrane</keyword>